<organism evidence="2 3">
    <name type="scientific">Actinoplanes auranticolor</name>
    <dbReference type="NCBI Taxonomy" id="47988"/>
    <lineage>
        <taxon>Bacteria</taxon>
        <taxon>Bacillati</taxon>
        <taxon>Actinomycetota</taxon>
        <taxon>Actinomycetes</taxon>
        <taxon>Micromonosporales</taxon>
        <taxon>Micromonosporaceae</taxon>
        <taxon>Actinoplanes</taxon>
    </lineage>
</organism>
<name>A0A919SE75_9ACTN</name>
<sequence>MTQPRQLPPAPAPHARKRSPIPWVIFAVLVVVAGIVLVPKLLDDGNADNGTLPVAAAEQDPLLVAVQKCDPAKTGMKLSDNNRKLTVKGAGEKSSDGLSASALTCVFDTLQVPGALVDRMYGTVEDDGGLQGDWPGYAVSWTNDQDEGLKLTVTRS</sequence>
<keyword evidence="1" id="KW-1133">Transmembrane helix</keyword>
<accession>A0A919SE75</accession>
<comment type="caution">
    <text evidence="2">The sequence shown here is derived from an EMBL/GenBank/DDBJ whole genome shotgun (WGS) entry which is preliminary data.</text>
</comment>
<dbReference type="Proteomes" id="UP000681340">
    <property type="component" value="Unassembled WGS sequence"/>
</dbReference>
<keyword evidence="3" id="KW-1185">Reference proteome</keyword>
<evidence type="ECO:0000256" key="1">
    <source>
        <dbReference type="SAM" id="Phobius"/>
    </source>
</evidence>
<proteinExistence type="predicted"/>
<feature type="transmembrane region" description="Helical" evidence="1">
    <location>
        <begin position="21"/>
        <end position="42"/>
    </location>
</feature>
<evidence type="ECO:0000313" key="3">
    <source>
        <dbReference type="Proteomes" id="UP000681340"/>
    </source>
</evidence>
<reference evidence="2" key="1">
    <citation type="submission" date="2021-03" db="EMBL/GenBank/DDBJ databases">
        <title>Whole genome shotgun sequence of Actinoplanes auranticolor NBRC 12245.</title>
        <authorList>
            <person name="Komaki H."/>
            <person name="Tamura T."/>
        </authorList>
    </citation>
    <scope>NUCLEOTIDE SEQUENCE</scope>
    <source>
        <strain evidence="2">NBRC 12245</strain>
    </source>
</reference>
<keyword evidence="1" id="KW-0472">Membrane</keyword>
<keyword evidence="1" id="KW-0812">Transmembrane</keyword>
<dbReference type="RefSeq" id="WP_212989914.1">
    <property type="nucleotide sequence ID" value="NZ_BAABEA010000053.1"/>
</dbReference>
<protein>
    <submittedName>
        <fullName evidence="2">Uncharacterized protein</fullName>
    </submittedName>
</protein>
<dbReference type="EMBL" id="BOQL01000029">
    <property type="protein sequence ID" value="GIM70034.1"/>
    <property type="molecule type" value="Genomic_DNA"/>
</dbReference>
<dbReference type="AlphaFoldDB" id="A0A919SE75"/>
<gene>
    <name evidence="2" type="ORF">Aau02nite_39120</name>
</gene>
<evidence type="ECO:0000313" key="2">
    <source>
        <dbReference type="EMBL" id="GIM70034.1"/>
    </source>
</evidence>